<dbReference type="EMBL" id="CAJHJT010000034">
    <property type="protein sequence ID" value="CAD7006212.1"/>
    <property type="molecule type" value="Genomic_DNA"/>
</dbReference>
<keyword evidence="2" id="KW-1185">Reference proteome</keyword>
<organism evidence="1 2">
    <name type="scientific">Ceratitis capitata</name>
    <name type="common">Mediterranean fruit fly</name>
    <name type="synonym">Tephritis capitata</name>
    <dbReference type="NCBI Taxonomy" id="7213"/>
    <lineage>
        <taxon>Eukaryota</taxon>
        <taxon>Metazoa</taxon>
        <taxon>Ecdysozoa</taxon>
        <taxon>Arthropoda</taxon>
        <taxon>Hexapoda</taxon>
        <taxon>Insecta</taxon>
        <taxon>Pterygota</taxon>
        <taxon>Neoptera</taxon>
        <taxon>Endopterygota</taxon>
        <taxon>Diptera</taxon>
        <taxon>Brachycera</taxon>
        <taxon>Muscomorpha</taxon>
        <taxon>Tephritoidea</taxon>
        <taxon>Tephritidae</taxon>
        <taxon>Ceratitis</taxon>
        <taxon>Ceratitis</taxon>
    </lineage>
</organism>
<evidence type="ECO:0000313" key="1">
    <source>
        <dbReference type="EMBL" id="CAD7006212.1"/>
    </source>
</evidence>
<proteinExistence type="predicted"/>
<gene>
    <name evidence="1" type="ORF">CCAP1982_LOCUS14539</name>
</gene>
<name>A0A811V3N7_CERCA</name>
<comment type="caution">
    <text evidence="1">The sequence shown here is derived from an EMBL/GenBank/DDBJ whole genome shotgun (WGS) entry which is preliminary data.</text>
</comment>
<evidence type="ECO:0000313" key="2">
    <source>
        <dbReference type="Proteomes" id="UP000606786"/>
    </source>
</evidence>
<dbReference type="AlphaFoldDB" id="A0A811V3N7"/>
<accession>A0A811V3N7</accession>
<dbReference type="Proteomes" id="UP000606786">
    <property type="component" value="Unassembled WGS sequence"/>
</dbReference>
<protein>
    <submittedName>
        <fullName evidence="1">(Mediterranean fruit fly) hypothetical protein</fullName>
    </submittedName>
</protein>
<sequence length="141" mass="15811">MTCTSPIIGKRRTPTYEKDKPPGLFNNDLAHQLRRNPRIIITQGLSDDVVHRRQSQFCSVEDMVPLVGTRDGGLNIQMVIFSVALTSVVILYEHNVADIFTSTTNRLQKELWVMGVIDMDTLSLSVMAMGARFRDAITDST</sequence>
<reference evidence="1" key="1">
    <citation type="submission" date="2020-11" db="EMBL/GenBank/DDBJ databases">
        <authorList>
            <person name="Whitehead M."/>
        </authorList>
    </citation>
    <scope>NUCLEOTIDE SEQUENCE</scope>
    <source>
        <strain evidence="1">EGII</strain>
    </source>
</reference>